<gene>
    <name evidence="4" type="ORF">JKV55_05055</name>
</gene>
<dbReference type="EMBL" id="JAERTZ010000013">
    <property type="protein sequence ID" value="MBL1376704.1"/>
    <property type="molecule type" value="Genomic_DNA"/>
</dbReference>
<dbReference type="GO" id="GO:0005524">
    <property type="term" value="F:ATP binding"/>
    <property type="evidence" value="ECO:0007669"/>
    <property type="project" value="UniProtKB-KW"/>
</dbReference>
<keyword evidence="1" id="KW-0547">Nucleotide-binding</keyword>
<dbReference type="SUPFAM" id="SSF52540">
    <property type="entry name" value="P-loop containing nucleoside triphosphate hydrolases"/>
    <property type="match status" value="1"/>
</dbReference>
<feature type="domain" description="ABC transporter" evidence="3">
    <location>
        <begin position="29"/>
        <end position="232"/>
    </location>
</feature>
<proteinExistence type="predicted"/>
<protein>
    <submittedName>
        <fullName evidence="4">ATP-binding cassette domain-containing protein</fullName>
    </submittedName>
</protein>
<evidence type="ECO:0000259" key="3">
    <source>
        <dbReference type="PROSITE" id="PS50893"/>
    </source>
</evidence>
<evidence type="ECO:0000256" key="1">
    <source>
        <dbReference type="ARBA" id="ARBA00022741"/>
    </source>
</evidence>
<name>A0ABS1QPB8_9GAMM</name>
<keyword evidence="5" id="KW-1185">Reference proteome</keyword>
<reference evidence="5" key="1">
    <citation type="submission" date="2021-01" db="EMBL/GenBank/DDBJ databases">
        <title>Genome public.</title>
        <authorList>
            <person name="Liu C."/>
            <person name="Sun Q."/>
        </authorList>
    </citation>
    <scope>NUCLEOTIDE SEQUENCE [LARGE SCALE GENOMIC DNA]</scope>
    <source>
        <strain evidence="5">CGMCC 1.18722</strain>
    </source>
</reference>
<dbReference type="Proteomes" id="UP000638570">
    <property type="component" value="Unassembled WGS sequence"/>
</dbReference>
<dbReference type="InterPro" id="IPR003439">
    <property type="entry name" value="ABC_transporter-like_ATP-bd"/>
</dbReference>
<evidence type="ECO:0000313" key="4">
    <source>
        <dbReference type="EMBL" id="MBL1376704.1"/>
    </source>
</evidence>
<evidence type="ECO:0000256" key="2">
    <source>
        <dbReference type="ARBA" id="ARBA00022840"/>
    </source>
</evidence>
<organism evidence="4 5">
    <name type="scientific">Zobellella iuensis</name>
    <dbReference type="NCBI Taxonomy" id="2803811"/>
    <lineage>
        <taxon>Bacteria</taxon>
        <taxon>Pseudomonadati</taxon>
        <taxon>Pseudomonadota</taxon>
        <taxon>Gammaproteobacteria</taxon>
        <taxon>Aeromonadales</taxon>
        <taxon>Aeromonadaceae</taxon>
        <taxon>Zobellella</taxon>
    </lineage>
</organism>
<sequence>MAALAWCCIRGGVTWGRAVAVERRGWNNQRESAALRLEALVVGELAPVSLTVAPGEILCLSGPSGSGKSRLLRAIADLDAHGGEVWLGRQRRSGVKGHCWRGWVMLVPADSQWWGERVGDHLAQELGGQCAALGFEAPVADWQVSRLSSGEKQRLALLRAWSRQPRALLLDEPTANLDPALTERTEAWIRHWARQAGLPVIWISHDPAQIARVADRHYRIRNKLLESADGGD</sequence>
<comment type="caution">
    <text evidence="4">The sequence shown here is derived from an EMBL/GenBank/DDBJ whole genome shotgun (WGS) entry which is preliminary data.</text>
</comment>
<dbReference type="PANTHER" id="PTHR43119">
    <property type="entry name" value="ABC TRANSPORT PROTEIN ATP-BINDING COMPONENT-RELATED"/>
    <property type="match status" value="1"/>
</dbReference>
<dbReference type="PANTHER" id="PTHR43119:SF1">
    <property type="entry name" value="ABC TRANSPORTER DOMAIN-CONTAINING PROTEIN"/>
    <property type="match status" value="1"/>
</dbReference>
<dbReference type="InterPro" id="IPR027417">
    <property type="entry name" value="P-loop_NTPase"/>
</dbReference>
<accession>A0ABS1QPB8</accession>
<evidence type="ECO:0000313" key="5">
    <source>
        <dbReference type="Proteomes" id="UP000638570"/>
    </source>
</evidence>
<dbReference type="InterPro" id="IPR003593">
    <property type="entry name" value="AAA+_ATPase"/>
</dbReference>
<dbReference type="Gene3D" id="3.40.50.300">
    <property type="entry name" value="P-loop containing nucleotide triphosphate hydrolases"/>
    <property type="match status" value="1"/>
</dbReference>
<dbReference type="SMART" id="SM00382">
    <property type="entry name" value="AAA"/>
    <property type="match status" value="1"/>
</dbReference>
<dbReference type="Pfam" id="PF00005">
    <property type="entry name" value="ABC_tran"/>
    <property type="match status" value="1"/>
</dbReference>
<dbReference type="PROSITE" id="PS50893">
    <property type="entry name" value="ABC_TRANSPORTER_2"/>
    <property type="match status" value="1"/>
</dbReference>
<dbReference type="InterPro" id="IPR017871">
    <property type="entry name" value="ABC_transporter-like_CS"/>
</dbReference>
<keyword evidence="2 4" id="KW-0067">ATP-binding</keyword>
<dbReference type="PROSITE" id="PS00211">
    <property type="entry name" value="ABC_TRANSPORTER_1"/>
    <property type="match status" value="1"/>
</dbReference>